<gene>
    <name evidence="1" type="ORF">JAAARDRAFT_132694</name>
</gene>
<evidence type="ECO:0000313" key="1">
    <source>
        <dbReference type="EMBL" id="KDQ56440.1"/>
    </source>
</evidence>
<evidence type="ECO:0008006" key="3">
    <source>
        <dbReference type="Google" id="ProtNLM"/>
    </source>
</evidence>
<reference evidence="2" key="1">
    <citation type="journal article" date="2014" name="Proc. Natl. Acad. Sci. U.S.A.">
        <title>Extensive sampling of basidiomycete genomes demonstrates inadequacy of the white-rot/brown-rot paradigm for wood decay fungi.</title>
        <authorList>
            <person name="Riley R."/>
            <person name="Salamov A.A."/>
            <person name="Brown D.W."/>
            <person name="Nagy L.G."/>
            <person name="Floudas D."/>
            <person name="Held B.W."/>
            <person name="Levasseur A."/>
            <person name="Lombard V."/>
            <person name="Morin E."/>
            <person name="Otillar R."/>
            <person name="Lindquist E.A."/>
            <person name="Sun H."/>
            <person name="LaButti K.M."/>
            <person name="Schmutz J."/>
            <person name="Jabbour D."/>
            <person name="Luo H."/>
            <person name="Baker S.E."/>
            <person name="Pisabarro A.G."/>
            <person name="Walton J.D."/>
            <person name="Blanchette R.A."/>
            <person name="Henrissat B."/>
            <person name="Martin F."/>
            <person name="Cullen D."/>
            <person name="Hibbett D.S."/>
            <person name="Grigoriev I.V."/>
        </authorList>
    </citation>
    <scope>NUCLEOTIDE SEQUENCE [LARGE SCALE GENOMIC DNA]</scope>
    <source>
        <strain evidence="2">MUCL 33604</strain>
    </source>
</reference>
<dbReference type="HOGENOM" id="CLU_046752_5_0_1"/>
<name>A0A067PRJ7_9AGAM</name>
<dbReference type="AlphaFoldDB" id="A0A067PRJ7"/>
<evidence type="ECO:0000313" key="2">
    <source>
        <dbReference type="Proteomes" id="UP000027265"/>
    </source>
</evidence>
<sequence length="97" mass="11569">MQSYVTDILALYFNQHRVHMNRLDQQCLWQIDVWAVHRSQEFRDWMKKMHPWITLEYVPAGCMCVFQLDDVGMQRPIKHAIRQSAHADVVDDTLAQL</sequence>
<proteinExistence type="predicted"/>
<dbReference type="STRING" id="933084.A0A067PRJ7"/>
<organism evidence="1 2">
    <name type="scientific">Jaapia argillacea MUCL 33604</name>
    <dbReference type="NCBI Taxonomy" id="933084"/>
    <lineage>
        <taxon>Eukaryota</taxon>
        <taxon>Fungi</taxon>
        <taxon>Dikarya</taxon>
        <taxon>Basidiomycota</taxon>
        <taxon>Agaricomycotina</taxon>
        <taxon>Agaricomycetes</taxon>
        <taxon>Agaricomycetidae</taxon>
        <taxon>Jaapiales</taxon>
        <taxon>Jaapiaceae</taxon>
        <taxon>Jaapia</taxon>
    </lineage>
</organism>
<dbReference type="InParanoid" id="A0A067PRJ7"/>
<dbReference type="EMBL" id="KL197722">
    <property type="protein sequence ID" value="KDQ56440.1"/>
    <property type="molecule type" value="Genomic_DNA"/>
</dbReference>
<keyword evidence="2" id="KW-1185">Reference proteome</keyword>
<dbReference type="Proteomes" id="UP000027265">
    <property type="component" value="Unassembled WGS sequence"/>
</dbReference>
<protein>
    <recommendedName>
        <fullName evidence="3">DDE-1 domain-containing protein</fullName>
    </recommendedName>
</protein>
<dbReference type="OrthoDB" id="3257623at2759"/>
<accession>A0A067PRJ7</accession>